<dbReference type="EMBL" id="AZQP01000058">
    <property type="protein sequence ID" value="EYE87416.1"/>
    <property type="molecule type" value="Genomic_DNA"/>
</dbReference>
<dbReference type="InterPro" id="IPR006343">
    <property type="entry name" value="DnaB/C_C"/>
</dbReference>
<dbReference type="PANTHER" id="PTHR37293">
    <property type="entry name" value="PHAGE REPLICATION PROTEIN-RELATED"/>
    <property type="match status" value="1"/>
</dbReference>
<dbReference type="PIRSF" id="PIRSF033722">
    <property type="entry name" value="DnaD_CA_C3587_prd"/>
    <property type="match status" value="1"/>
</dbReference>
<protein>
    <submittedName>
        <fullName evidence="3">DNA replication protein DnaD</fullName>
    </submittedName>
</protein>
<dbReference type="InterPro" id="IPR053162">
    <property type="entry name" value="DnaD"/>
</dbReference>
<reference evidence="3 4" key="1">
    <citation type="journal article" date="2014" name="Genome Announc.">
        <title>Draft Genome Sequence of Fervidicella metallireducens Strain AeBT, an Iron-Reducing Thermoanaerobe from the Great Artesian Basin.</title>
        <authorList>
            <person name="Patel B.K."/>
        </authorList>
    </citation>
    <scope>NUCLEOTIDE SEQUENCE [LARGE SCALE GENOMIC DNA]</scope>
    <source>
        <strain evidence="3 4">AeB</strain>
    </source>
</reference>
<sequence length="312" mass="36465">MFDIKFVAPSLDFTPVSNLFIDNYLSDSRGDYVKVYLLCLRLAYSNSEITMEKLSQKLNLLQTDIMKAFAYWEESGLMRFSTDGVVQFTPLEKTPLKDEGTPFDKRIKEMFDDIEILVGRPLSSKEVSTYLSWIEEYNFTPEIITLLVQYCTSKKKTDIRYIEKVALAWFDSGIKTLEDAQNYITKHEDKWNSYRTVLNFLGFKDTDISKPQEEFLEKWLFKYNFSIEIIKEAARICVSRINEINFSYIDAILSSWNKDGIKTLNDIKKPDKKVKQTKKAVNNTFANYSGQREYDIKELERQLLGRGDINAK</sequence>
<organism evidence="3 4">
    <name type="scientific">Fervidicella metallireducens AeB</name>
    <dbReference type="NCBI Taxonomy" id="1403537"/>
    <lineage>
        <taxon>Bacteria</taxon>
        <taxon>Bacillati</taxon>
        <taxon>Bacillota</taxon>
        <taxon>Clostridia</taxon>
        <taxon>Eubacteriales</taxon>
        <taxon>Clostridiaceae</taxon>
        <taxon>Fervidicella</taxon>
    </lineage>
</organism>
<dbReference type="SUPFAM" id="SSF158499">
    <property type="entry name" value="DnaD domain-like"/>
    <property type="match status" value="2"/>
</dbReference>
<dbReference type="NCBIfam" id="TIGR01446">
    <property type="entry name" value="DnaD_dom"/>
    <property type="match status" value="2"/>
</dbReference>
<keyword evidence="4" id="KW-1185">Reference proteome</keyword>
<dbReference type="AlphaFoldDB" id="A0A017RS38"/>
<accession>A0A017RS38</accession>
<dbReference type="STRING" id="1403537.Q428_13450"/>
<comment type="similarity">
    <text evidence="1">Belongs to the DnaB/DnaD family.</text>
</comment>
<feature type="domain" description="DnaB/C C-terminal" evidence="2">
    <location>
        <begin position="111"/>
        <end position="184"/>
    </location>
</feature>
<dbReference type="InterPro" id="IPR017019">
    <property type="entry name" value="DNA_replication_prd_bac"/>
</dbReference>
<evidence type="ECO:0000256" key="1">
    <source>
        <dbReference type="ARBA" id="ARBA00093462"/>
    </source>
</evidence>
<dbReference type="Pfam" id="PF07261">
    <property type="entry name" value="DnaB_2"/>
    <property type="match status" value="2"/>
</dbReference>
<evidence type="ECO:0000259" key="2">
    <source>
        <dbReference type="Pfam" id="PF07261"/>
    </source>
</evidence>
<feature type="domain" description="DnaB/C C-terminal" evidence="2">
    <location>
        <begin position="209"/>
        <end position="269"/>
    </location>
</feature>
<dbReference type="Gene3D" id="1.10.10.630">
    <property type="entry name" value="DnaD domain-like"/>
    <property type="match status" value="2"/>
</dbReference>
<proteinExistence type="inferred from homology"/>
<dbReference type="Proteomes" id="UP000019681">
    <property type="component" value="Unassembled WGS sequence"/>
</dbReference>
<dbReference type="InterPro" id="IPR034829">
    <property type="entry name" value="DnaD-like_sf"/>
</dbReference>
<gene>
    <name evidence="3" type="ORF">Q428_13450</name>
</gene>
<evidence type="ECO:0000313" key="3">
    <source>
        <dbReference type="EMBL" id="EYE87416.1"/>
    </source>
</evidence>
<name>A0A017RS38_9CLOT</name>
<evidence type="ECO:0000313" key="4">
    <source>
        <dbReference type="Proteomes" id="UP000019681"/>
    </source>
</evidence>
<comment type="caution">
    <text evidence="3">The sequence shown here is derived from an EMBL/GenBank/DDBJ whole genome shotgun (WGS) entry which is preliminary data.</text>
</comment>
<dbReference type="PANTHER" id="PTHR37293:SF5">
    <property type="entry name" value="DNA REPLICATION PROTEIN"/>
    <property type="match status" value="1"/>
</dbReference>